<evidence type="ECO:0000313" key="1">
    <source>
        <dbReference type="EMBL" id="KAF3530347.1"/>
    </source>
</evidence>
<sequence>MLQIENSRRARCAITPKFTIGETVSFLFADLEPDDDGDERRWLELEIQKLKRCGREESWSLWMAS</sequence>
<gene>
    <name evidence="1" type="ORF">DY000_02041291</name>
</gene>
<proteinExistence type="predicted"/>
<protein>
    <submittedName>
        <fullName evidence="1">Uncharacterized protein</fullName>
    </submittedName>
</protein>
<reference evidence="1 2" key="1">
    <citation type="journal article" date="2020" name="BMC Genomics">
        <title>Intraspecific diversification of the crop wild relative Brassica cretica Lam. using demographic model selection.</title>
        <authorList>
            <person name="Kioukis A."/>
            <person name="Michalopoulou V.A."/>
            <person name="Briers L."/>
            <person name="Pirintsos S."/>
            <person name="Studholme D.J."/>
            <person name="Pavlidis P."/>
            <person name="Sarris P.F."/>
        </authorList>
    </citation>
    <scope>NUCLEOTIDE SEQUENCE [LARGE SCALE GENOMIC DNA]</scope>
    <source>
        <strain evidence="2">cv. PFS-1207/04</strain>
    </source>
</reference>
<comment type="caution">
    <text evidence="1">The sequence shown here is derived from an EMBL/GenBank/DDBJ whole genome shotgun (WGS) entry which is preliminary data.</text>
</comment>
<accession>A0ABQ7BDG0</accession>
<organism evidence="1 2">
    <name type="scientific">Brassica cretica</name>
    <name type="common">Mustard</name>
    <dbReference type="NCBI Taxonomy" id="69181"/>
    <lineage>
        <taxon>Eukaryota</taxon>
        <taxon>Viridiplantae</taxon>
        <taxon>Streptophyta</taxon>
        <taxon>Embryophyta</taxon>
        <taxon>Tracheophyta</taxon>
        <taxon>Spermatophyta</taxon>
        <taxon>Magnoliopsida</taxon>
        <taxon>eudicotyledons</taxon>
        <taxon>Gunneridae</taxon>
        <taxon>Pentapetalae</taxon>
        <taxon>rosids</taxon>
        <taxon>malvids</taxon>
        <taxon>Brassicales</taxon>
        <taxon>Brassicaceae</taxon>
        <taxon>Brassiceae</taxon>
        <taxon>Brassica</taxon>
    </lineage>
</organism>
<name>A0ABQ7BDG0_BRACR</name>
<evidence type="ECO:0000313" key="2">
    <source>
        <dbReference type="Proteomes" id="UP000266723"/>
    </source>
</evidence>
<dbReference type="Proteomes" id="UP000266723">
    <property type="component" value="Unassembled WGS sequence"/>
</dbReference>
<keyword evidence="2" id="KW-1185">Reference proteome</keyword>
<dbReference type="EMBL" id="QGKV02001507">
    <property type="protein sequence ID" value="KAF3530347.1"/>
    <property type="molecule type" value="Genomic_DNA"/>
</dbReference>